<feature type="domain" description="Beta-lactamase-related" evidence="2">
    <location>
        <begin position="127"/>
        <end position="415"/>
    </location>
</feature>
<dbReference type="AlphaFoldDB" id="A0A6I6H9D5"/>
<feature type="chain" id="PRO_5026318081" evidence="1">
    <location>
        <begin position="34"/>
        <end position="446"/>
    </location>
</feature>
<accession>A0A6I6H9D5</accession>
<dbReference type="PANTHER" id="PTHR43283">
    <property type="entry name" value="BETA-LACTAMASE-RELATED"/>
    <property type="match status" value="1"/>
</dbReference>
<dbReference type="GO" id="GO:0016787">
    <property type="term" value="F:hydrolase activity"/>
    <property type="evidence" value="ECO:0007669"/>
    <property type="project" value="UniProtKB-KW"/>
</dbReference>
<sequence>MSGITAETAPAFTLCKRLLPALLLGLVSSQSLAASDTSDPVRLGVMQGFPPAADKRVTKQNAFELPNLRWALRNARAMTPTTGIRRAPSPLALPVGEPAALDQLRFTIGEQSLSLPEYLRATFTDGFIVLHRGKLVYERYLDSFAPEQAHIWASMTKSVTGLLAASLIAEGKLSPASKLSSYVPELAGTPFGEATLQQNLDMQVEAVYPAKVPPDIGLFAAAGIVPRQPDMPDNIYSFLQAATLPEQASATPIWYYQNGSPEAVAWAIRRVTGQSWSALVSERIWSQFAEDDAYSQVDALGTEMASGGMSSTLRDAARFAEAIRLAWSKPTASSSFEQAVKLALQPNDNQALIAQSPKAKDRAGYAYRDYWYQKHDGDGSIEAAGRFGQRIYINPKRELVIVKMSSAPDMAPRATSAGAAPVAARQAADTTAAFNSMVSALLPAVL</sequence>
<keyword evidence="4" id="KW-1185">Reference proteome</keyword>
<keyword evidence="3" id="KW-0378">Hydrolase</keyword>
<keyword evidence="1" id="KW-0732">Signal</keyword>
<name>A0A6I6H9D5_9PSED</name>
<feature type="signal peptide" evidence="1">
    <location>
        <begin position="1"/>
        <end position="33"/>
    </location>
</feature>
<gene>
    <name evidence="3" type="ORF">GPJ81_11810</name>
</gene>
<dbReference type="InterPro" id="IPR050789">
    <property type="entry name" value="Diverse_Enzym_Activities"/>
</dbReference>
<dbReference type="Proteomes" id="UP000426235">
    <property type="component" value="Chromosome"/>
</dbReference>
<evidence type="ECO:0000259" key="2">
    <source>
        <dbReference type="Pfam" id="PF00144"/>
    </source>
</evidence>
<dbReference type="Pfam" id="PF00144">
    <property type="entry name" value="Beta-lactamase"/>
    <property type="match status" value="1"/>
</dbReference>
<dbReference type="InterPro" id="IPR012338">
    <property type="entry name" value="Beta-lactam/transpept-like"/>
</dbReference>
<proteinExistence type="predicted"/>
<protein>
    <submittedName>
        <fullName evidence="3">Serine hydrolase</fullName>
    </submittedName>
</protein>
<evidence type="ECO:0000313" key="4">
    <source>
        <dbReference type="Proteomes" id="UP000426235"/>
    </source>
</evidence>
<dbReference type="EMBL" id="CP046621">
    <property type="protein sequence ID" value="QGW77338.1"/>
    <property type="molecule type" value="Genomic_DNA"/>
</dbReference>
<dbReference type="Gene3D" id="3.40.710.10">
    <property type="entry name" value="DD-peptidase/beta-lactamase superfamily"/>
    <property type="match status" value="1"/>
</dbReference>
<dbReference type="InterPro" id="IPR001466">
    <property type="entry name" value="Beta-lactam-related"/>
</dbReference>
<dbReference type="SUPFAM" id="SSF56601">
    <property type="entry name" value="beta-lactamase/transpeptidase-like"/>
    <property type="match status" value="1"/>
</dbReference>
<reference evidence="3" key="1">
    <citation type="submission" date="2019-12" db="EMBL/GenBank/DDBJ databases">
        <title>Hybrid Genome Assemblies of two High G+C Isolates from Undergraduate Microbiology Courses.</title>
        <authorList>
            <person name="Ne Ville C.J."/>
            <person name="Enright D."/>
            <person name="Hernandez I."/>
            <person name="Dodsworth J."/>
            <person name="Orwin P.M."/>
        </authorList>
    </citation>
    <scope>NUCLEOTIDE SEQUENCE [LARGE SCALE GENOMIC DNA]</scope>
    <source>
        <strain evidence="3">Neo</strain>
    </source>
</reference>
<dbReference type="PANTHER" id="PTHR43283:SF7">
    <property type="entry name" value="BETA-LACTAMASE-RELATED DOMAIN-CONTAINING PROTEIN"/>
    <property type="match status" value="1"/>
</dbReference>
<evidence type="ECO:0000256" key="1">
    <source>
        <dbReference type="SAM" id="SignalP"/>
    </source>
</evidence>
<evidence type="ECO:0000313" key="3">
    <source>
        <dbReference type="EMBL" id="QGW77338.1"/>
    </source>
</evidence>
<dbReference type="RefSeq" id="WP_157192336.1">
    <property type="nucleotide sequence ID" value="NZ_CP046621.1"/>
</dbReference>
<organism evidence="3 4">
    <name type="scientific">Pseudomonas alkylphenolica</name>
    <dbReference type="NCBI Taxonomy" id="237609"/>
    <lineage>
        <taxon>Bacteria</taxon>
        <taxon>Pseudomonadati</taxon>
        <taxon>Pseudomonadota</taxon>
        <taxon>Gammaproteobacteria</taxon>
        <taxon>Pseudomonadales</taxon>
        <taxon>Pseudomonadaceae</taxon>
        <taxon>Pseudomonas</taxon>
    </lineage>
</organism>